<sequence length="247" mass="27491">MRYDRNYLYITPEEQKRLAECHVLLAGCGIGSNIAECALRLGFERLRLVDGDSVSISNLNRQNYTQQDVGKLKAESLAKRLQAIHPQAAVEAVPAFMDIRNIEDCLYGIDVAVNALDFTSDLPFLFDRVCAHRQIPVIHPYNLGWAALALVVPPKGPFLDDIVGSQPEKAEVRFVQHLLEELLPQAQTAWLREVAARYATMPEAPSPPQLAVGSWAVAALTTRLLFLLATSPAQVQPYPRVYWLSTV</sequence>
<dbReference type="Proteomes" id="UP000537126">
    <property type="component" value="Unassembled WGS sequence"/>
</dbReference>
<dbReference type="Gene3D" id="3.40.50.720">
    <property type="entry name" value="NAD(P)-binding Rossmann-like Domain"/>
    <property type="match status" value="1"/>
</dbReference>
<dbReference type="EMBL" id="JAASRN010000001">
    <property type="protein sequence ID" value="NIK73274.1"/>
    <property type="molecule type" value="Genomic_DNA"/>
</dbReference>
<dbReference type="SUPFAM" id="SSF69572">
    <property type="entry name" value="Activating enzymes of the ubiquitin-like proteins"/>
    <property type="match status" value="1"/>
</dbReference>
<dbReference type="Pfam" id="PF00899">
    <property type="entry name" value="ThiF"/>
    <property type="match status" value="1"/>
</dbReference>
<dbReference type="RefSeq" id="WP_166918532.1">
    <property type="nucleotide sequence ID" value="NZ_JAASRN010000001.1"/>
</dbReference>
<dbReference type="GO" id="GO:0061504">
    <property type="term" value="P:cyclic threonylcarbamoyladenosine biosynthetic process"/>
    <property type="evidence" value="ECO:0007669"/>
    <property type="project" value="TreeGrafter"/>
</dbReference>
<evidence type="ECO:0000313" key="3">
    <source>
        <dbReference type="Proteomes" id="UP000537126"/>
    </source>
</evidence>
<feature type="domain" description="THIF-type NAD/FAD binding fold" evidence="1">
    <location>
        <begin position="3"/>
        <end position="175"/>
    </location>
</feature>
<dbReference type="InterPro" id="IPR045886">
    <property type="entry name" value="ThiF/MoeB/HesA"/>
</dbReference>
<keyword evidence="2" id="KW-0808">Transferase</keyword>
<reference evidence="2 3" key="1">
    <citation type="submission" date="2020-03" db="EMBL/GenBank/DDBJ databases">
        <title>Genomic Encyclopedia of Type Strains, Phase IV (KMG-IV): sequencing the most valuable type-strain genomes for metagenomic binning, comparative biology and taxonomic classification.</title>
        <authorList>
            <person name="Goeker M."/>
        </authorList>
    </citation>
    <scope>NUCLEOTIDE SEQUENCE [LARGE SCALE GENOMIC DNA]</scope>
    <source>
        <strain evidence="2 3">DSM 5718</strain>
    </source>
</reference>
<evidence type="ECO:0000313" key="2">
    <source>
        <dbReference type="EMBL" id="NIK73274.1"/>
    </source>
</evidence>
<gene>
    <name evidence="2" type="ORF">FHS56_000760</name>
</gene>
<dbReference type="GO" id="GO:0008641">
    <property type="term" value="F:ubiquitin-like modifier activating enzyme activity"/>
    <property type="evidence" value="ECO:0007669"/>
    <property type="project" value="InterPro"/>
</dbReference>
<keyword evidence="3" id="KW-1185">Reference proteome</keyword>
<protein>
    <submittedName>
        <fullName evidence="2">Molybdopterin/thiamine biosynthesis adenylyltransferase</fullName>
    </submittedName>
</protein>
<dbReference type="PANTHER" id="PTHR43267:SF1">
    <property type="entry name" value="TRNA THREONYLCARBAMOYLADENOSINE DEHYDRATASE"/>
    <property type="match status" value="1"/>
</dbReference>
<accession>A0A846MP33</accession>
<keyword evidence="2" id="KW-0548">Nucleotidyltransferase</keyword>
<comment type="caution">
    <text evidence="2">The sequence shown here is derived from an EMBL/GenBank/DDBJ whole genome shotgun (WGS) entry which is preliminary data.</text>
</comment>
<dbReference type="GO" id="GO:0061503">
    <property type="term" value="F:tRNA threonylcarbamoyladenosine dehydratase"/>
    <property type="evidence" value="ECO:0007669"/>
    <property type="project" value="TreeGrafter"/>
</dbReference>
<organism evidence="2 3">
    <name type="scientific">Thermonema lapsum</name>
    <dbReference type="NCBI Taxonomy" id="28195"/>
    <lineage>
        <taxon>Bacteria</taxon>
        <taxon>Pseudomonadati</taxon>
        <taxon>Bacteroidota</taxon>
        <taxon>Cytophagia</taxon>
        <taxon>Cytophagales</taxon>
        <taxon>Thermonemataceae</taxon>
        <taxon>Thermonema</taxon>
    </lineage>
</organism>
<dbReference type="InterPro" id="IPR000594">
    <property type="entry name" value="ThiF_NAD_FAD-bd"/>
</dbReference>
<dbReference type="InterPro" id="IPR035985">
    <property type="entry name" value="Ubiquitin-activating_enz"/>
</dbReference>
<dbReference type="PANTHER" id="PTHR43267">
    <property type="entry name" value="TRNA THREONYLCARBAMOYLADENOSINE DEHYDRATASE"/>
    <property type="match status" value="1"/>
</dbReference>
<proteinExistence type="predicted"/>
<evidence type="ECO:0000259" key="1">
    <source>
        <dbReference type="Pfam" id="PF00899"/>
    </source>
</evidence>
<dbReference type="GO" id="GO:0016779">
    <property type="term" value="F:nucleotidyltransferase activity"/>
    <property type="evidence" value="ECO:0007669"/>
    <property type="project" value="UniProtKB-KW"/>
</dbReference>
<name>A0A846MP33_9BACT</name>
<dbReference type="AlphaFoldDB" id="A0A846MP33"/>